<sequence length="54" mass="5901">MPSLFRFLTVIAILAGLVYAAMYSLAEFVTPKQTEISDRVPLDLPPPGQPVKTP</sequence>
<keyword evidence="2" id="KW-1185">Reference proteome</keyword>
<dbReference type="RefSeq" id="WP_116623744.1">
    <property type="nucleotide sequence ID" value="NZ_QURN01000006.1"/>
</dbReference>
<protein>
    <submittedName>
        <fullName evidence="1">Histidine kinase</fullName>
    </submittedName>
</protein>
<gene>
    <name evidence="1" type="ORF">DY251_10040</name>
</gene>
<name>A0A371XFA2_9HYPH</name>
<keyword evidence="1" id="KW-0418">Kinase</keyword>
<dbReference type="GO" id="GO:0016301">
    <property type="term" value="F:kinase activity"/>
    <property type="evidence" value="ECO:0007669"/>
    <property type="project" value="UniProtKB-KW"/>
</dbReference>
<accession>A0A371XFA2</accession>
<comment type="caution">
    <text evidence="1">The sequence shown here is derived from an EMBL/GenBank/DDBJ whole genome shotgun (WGS) entry which is preliminary data.</text>
</comment>
<dbReference type="EMBL" id="QURN01000006">
    <property type="protein sequence ID" value="RFC67908.1"/>
    <property type="molecule type" value="Genomic_DNA"/>
</dbReference>
<organism evidence="1 2">
    <name type="scientific">Mesorhizobium denitrificans</name>
    <dbReference type="NCBI Taxonomy" id="2294114"/>
    <lineage>
        <taxon>Bacteria</taxon>
        <taxon>Pseudomonadati</taxon>
        <taxon>Pseudomonadota</taxon>
        <taxon>Alphaproteobacteria</taxon>
        <taxon>Hyphomicrobiales</taxon>
        <taxon>Phyllobacteriaceae</taxon>
        <taxon>Mesorhizobium</taxon>
    </lineage>
</organism>
<evidence type="ECO:0000313" key="1">
    <source>
        <dbReference type="EMBL" id="RFC67908.1"/>
    </source>
</evidence>
<dbReference type="AlphaFoldDB" id="A0A371XFA2"/>
<keyword evidence="1" id="KW-0808">Transferase</keyword>
<proteinExistence type="predicted"/>
<evidence type="ECO:0000313" key="2">
    <source>
        <dbReference type="Proteomes" id="UP000262379"/>
    </source>
</evidence>
<reference evidence="2" key="1">
    <citation type="submission" date="2018-08" db="EMBL/GenBank/DDBJ databases">
        <authorList>
            <person name="Im W.T."/>
        </authorList>
    </citation>
    <scope>NUCLEOTIDE SEQUENCE [LARGE SCALE GENOMIC DNA]</scope>
    <source>
        <strain evidence="2">LA-28</strain>
    </source>
</reference>
<dbReference type="Proteomes" id="UP000262379">
    <property type="component" value="Unassembled WGS sequence"/>
</dbReference>